<comment type="caution">
    <text evidence="4">The sequence shown here is derived from an EMBL/GenBank/DDBJ whole genome shotgun (WGS) entry which is preliminary data.</text>
</comment>
<evidence type="ECO:0000313" key="5">
    <source>
        <dbReference type="Proteomes" id="UP001321749"/>
    </source>
</evidence>
<dbReference type="Gene3D" id="1.25.40.20">
    <property type="entry name" value="Ankyrin repeat-containing domain"/>
    <property type="match status" value="2"/>
</dbReference>
<dbReference type="PANTHER" id="PTHR24198:SF165">
    <property type="entry name" value="ANKYRIN REPEAT-CONTAINING PROTEIN-RELATED"/>
    <property type="match status" value="1"/>
</dbReference>
<evidence type="ECO:0000313" key="4">
    <source>
        <dbReference type="EMBL" id="KAK4459801.1"/>
    </source>
</evidence>
<evidence type="ECO:0000256" key="3">
    <source>
        <dbReference type="PROSITE-ProRule" id="PRU00023"/>
    </source>
</evidence>
<feature type="repeat" description="ANK" evidence="3">
    <location>
        <begin position="397"/>
        <end position="429"/>
    </location>
</feature>
<dbReference type="PROSITE" id="PS50297">
    <property type="entry name" value="ANK_REP_REGION"/>
    <property type="match status" value="3"/>
</dbReference>
<keyword evidence="1" id="KW-0677">Repeat</keyword>
<gene>
    <name evidence="4" type="ORF">QBC42DRAFT_230904</name>
</gene>
<dbReference type="Proteomes" id="UP001321749">
    <property type="component" value="Unassembled WGS sequence"/>
</dbReference>
<accession>A0AAV9HL84</accession>
<dbReference type="Pfam" id="PF00023">
    <property type="entry name" value="Ank"/>
    <property type="match status" value="1"/>
</dbReference>
<dbReference type="AlphaFoldDB" id="A0AAV9HL84"/>
<feature type="repeat" description="ANK" evidence="3">
    <location>
        <begin position="364"/>
        <end position="396"/>
    </location>
</feature>
<protein>
    <submittedName>
        <fullName evidence="4">Ankyrin repeat-containing domain protein</fullName>
    </submittedName>
</protein>
<dbReference type="InterPro" id="IPR036770">
    <property type="entry name" value="Ankyrin_rpt-contain_sf"/>
</dbReference>
<reference evidence="4" key="1">
    <citation type="journal article" date="2023" name="Mol. Phylogenet. Evol.">
        <title>Genome-scale phylogeny and comparative genomics of the fungal order Sordariales.</title>
        <authorList>
            <person name="Hensen N."/>
            <person name="Bonometti L."/>
            <person name="Westerberg I."/>
            <person name="Brannstrom I.O."/>
            <person name="Guillou S."/>
            <person name="Cros-Aarteil S."/>
            <person name="Calhoun S."/>
            <person name="Haridas S."/>
            <person name="Kuo A."/>
            <person name="Mondo S."/>
            <person name="Pangilinan J."/>
            <person name="Riley R."/>
            <person name="LaButti K."/>
            <person name="Andreopoulos B."/>
            <person name="Lipzen A."/>
            <person name="Chen C."/>
            <person name="Yan M."/>
            <person name="Daum C."/>
            <person name="Ng V."/>
            <person name="Clum A."/>
            <person name="Steindorff A."/>
            <person name="Ohm R.A."/>
            <person name="Martin F."/>
            <person name="Silar P."/>
            <person name="Natvig D.O."/>
            <person name="Lalanne C."/>
            <person name="Gautier V."/>
            <person name="Ament-Velasquez S.L."/>
            <person name="Kruys A."/>
            <person name="Hutchinson M.I."/>
            <person name="Powell A.J."/>
            <person name="Barry K."/>
            <person name="Miller A.N."/>
            <person name="Grigoriev I.V."/>
            <person name="Debuchy R."/>
            <person name="Gladieux P."/>
            <person name="Hiltunen Thoren M."/>
            <person name="Johannesson H."/>
        </authorList>
    </citation>
    <scope>NUCLEOTIDE SEQUENCE</scope>
    <source>
        <strain evidence="4">PSN324</strain>
    </source>
</reference>
<dbReference type="SMART" id="SM00248">
    <property type="entry name" value="ANK"/>
    <property type="match status" value="7"/>
</dbReference>
<dbReference type="Gene3D" id="3.30.460.10">
    <property type="entry name" value="Beta Polymerase, domain 2"/>
    <property type="match status" value="1"/>
</dbReference>
<dbReference type="PROSITE" id="PS50088">
    <property type="entry name" value="ANK_REPEAT"/>
    <property type="match status" value="4"/>
</dbReference>
<keyword evidence="5" id="KW-1185">Reference proteome</keyword>
<evidence type="ECO:0000256" key="1">
    <source>
        <dbReference type="ARBA" id="ARBA00022737"/>
    </source>
</evidence>
<dbReference type="PANTHER" id="PTHR24198">
    <property type="entry name" value="ANKYRIN REPEAT AND PROTEIN KINASE DOMAIN-CONTAINING PROTEIN"/>
    <property type="match status" value="1"/>
</dbReference>
<reference evidence="4" key="2">
    <citation type="submission" date="2023-06" db="EMBL/GenBank/DDBJ databases">
        <authorList>
            <consortium name="Lawrence Berkeley National Laboratory"/>
            <person name="Mondo S.J."/>
            <person name="Hensen N."/>
            <person name="Bonometti L."/>
            <person name="Westerberg I."/>
            <person name="Brannstrom I.O."/>
            <person name="Guillou S."/>
            <person name="Cros-Aarteil S."/>
            <person name="Calhoun S."/>
            <person name="Haridas S."/>
            <person name="Kuo A."/>
            <person name="Pangilinan J."/>
            <person name="Riley R."/>
            <person name="Labutti K."/>
            <person name="Andreopoulos B."/>
            <person name="Lipzen A."/>
            <person name="Chen C."/>
            <person name="Yanf M."/>
            <person name="Daum C."/>
            <person name="Ng V."/>
            <person name="Clum A."/>
            <person name="Steindorff A."/>
            <person name="Ohm R."/>
            <person name="Martin F."/>
            <person name="Silar P."/>
            <person name="Natvig D."/>
            <person name="Lalanne C."/>
            <person name="Gautier V."/>
            <person name="Ament-Velasquez S.L."/>
            <person name="Kruys A."/>
            <person name="Hutchinson M.I."/>
            <person name="Powell A.J."/>
            <person name="Barry K."/>
            <person name="Miller A.N."/>
            <person name="Grigoriev I.V."/>
            <person name="Debuchy R."/>
            <person name="Gladieux P."/>
            <person name="Thoren M.H."/>
            <person name="Johannesson H."/>
        </authorList>
    </citation>
    <scope>NUCLEOTIDE SEQUENCE</scope>
    <source>
        <strain evidence="4">PSN324</strain>
    </source>
</reference>
<dbReference type="EMBL" id="MU865027">
    <property type="protein sequence ID" value="KAK4459801.1"/>
    <property type="molecule type" value="Genomic_DNA"/>
</dbReference>
<feature type="repeat" description="ANK" evidence="3">
    <location>
        <begin position="430"/>
        <end position="463"/>
    </location>
</feature>
<dbReference type="SUPFAM" id="SSF48403">
    <property type="entry name" value="Ankyrin repeat"/>
    <property type="match status" value="1"/>
</dbReference>
<dbReference type="GO" id="GO:0005737">
    <property type="term" value="C:cytoplasm"/>
    <property type="evidence" value="ECO:0007669"/>
    <property type="project" value="TreeGrafter"/>
</dbReference>
<name>A0AAV9HL84_9PEZI</name>
<proteinExistence type="predicted"/>
<sequence length="535" mass="58898">MASTQTSSNSSQCNQKVKQFLDEYKKPQTQKLFQDLADATKHKCEEILASLNIKGVVQSRSKKYDSLTTKLTGMARDPEFVSWSAGASSIPGTDPRRGRSVYEHPDMGDLSGVRIGLFFPDDIAIVGKKINQIFDISHTFGTVIDTSRSAAAGRNFDVQKHEQGRWASEGSDGKPEHWEHYGYKSWQVVVTWKQQALTKPLEAGIIVPLMKSFGSQPPPRIEIQVGTIVTQAWAEVQHNIIYKNPRNIQATPTMKRMIDAINGLAITTDIMLRELQRSQTQAKNEAAEWQALGKKHHHHLMAQACMRGDALAVKQLLQKGVDVNITSEEGRSVLWQACGYGNYGVVQELLKQDGIQVNVRGRDDGQTPLFAAVIGGEDKIVELLIQKGIDVNAKDKNGQTALFLACEKRDDMMVSVLLKGGIDANIKDKQGLAVLHMACQNGEERALERLLRHQAVDVNLRESHGMTALHLASKFGREKVVKQLLASRRVDVNAKDTAGNTALDCATTWGQAKVVEILRAAGGKGGRQISGPPGR</sequence>
<organism evidence="4 5">
    <name type="scientific">Cladorrhinum samala</name>
    <dbReference type="NCBI Taxonomy" id="585594"/>
    <lineage>
        <taxon>Eukaryota</taxon>
        <taxon>Fungi</taxon>
        <taxon>Dikarya</taxon>
        <taxon>Ascomycota</taxon>
        <taxon>Pezizomycotina</taxon>
        <taxon>Sordariomycetes</taxon>
        <taxon>Sordariomycetidae</taxon>
        <taxon>Sordariales</taxon>
        <taxon>Podosporaceae</taxon>
        <taxon>Cladorrhinum</taxon>
    </lineage>
</organism>
<feature type="repeat" description="ANK" evidence="3">
    <location>
        <begin position="464"/>
        <end position="497"/>
    </location>
</feature>
<dbReference type="InterPro" id="IPR002110">
    <property type="entry name" value="Ankyrin_rpt"/>
</dbReference>
<dbReference type="SUPFAM" id="SSF81301">
    <property type="entry name" value="Nucleotidyltransferase"/>
    <property type="match status" value="1"/>
</dbReference>
<dbReference type="InterPro" id="IPR043519">
    <property type="entry name" value="NT_sf"/>
</dbReference>
<keyword evidence="2 3" id="KW-0040">ANK repeat</keyword>
<evidence type="ECO:0000256" key="2">
    <source>
        <dbReference type="ARBA" id="ARBA00023043"/>
    </source>
</evidence>
<dbReference type="Pfam" id="PF12796">
    <property type="entry name" value="Ank_2"/>
    <property type="match status" value="2"/>
</dbReference>